<evidence type="ECO:0000313" key="1">
    <source>
        <dbReference type="EMBL" id="SUM73727.1"/>
    </source>
</evidence>
<name>A0A380H7F3_9STAP</name>
<organism evidence="1 2">
    <name type="scientific">Staphylococcus saccharolyticus</name>
    <dbReference type="NCBI Taxonomy" id="33028"/>
    <lineage>
        <taxon>Bacteria</taxon>
        <taxon>Bacillati</taxon>
        <taxon>Bacillota</taxon>
        <taxon>Bacilli</taxon>
        <taxon>Bacillales</taxon>
        <taxon>Staphylococcaceae</taxon>
        <taxon>Staphylococcus</taxon>
    </lineage>
</organism>
<keyword evidence="2" id="KW-1185">Reference proteome</keyword>
<accession>A0A380H7F3</accession>
<dbReference type="GO" id="GO:0005524">
    <property type="term" value="F:ATP binding"/>
    <property type="evidence" value="ECO:0007669"/>
    <property type="project" value="UniProtKB-KW"/>
</dbReference>
<gene>
    <name evidence="1" type="ORF">NCTC11807_02298</name>
</gene>
<protein>
    <submittedName>
        <fullName evidence="1">ABC transporter ATP-binding protein</fullName>
    </submittedName>
</protein>
<reference evidence="1 2" key="1">
    <citation type="submission" date="2018-06" db="EMBL/GenBank/DDBJ databases">
        <authorList>
            <consortium name="Pathogen Informatics"/>
            <person name="Doyle S."/>
        </authorList>
    </citation>
    <scope>NUCLEOTIDE SEQUENCE [LARGE SCALE GENOMIC DNA]</scope>
    <source>
        <strain evidence="1 2">NCTC11807</strain>
    </source>
</reference>
<proteinExistence type="predicted"/>
<dbReference type="AlphaFoldDB" id="A0A380H7F3"/>
<keyword evidence="1" id="KW-0067">ATP-binding</keyword>
<keyword evidence="1" id="KW-0547">Nucleotide-binding</keyword>
<dbReference type="EMBL" id="UHDZ01000001">
    <property type="protein sequence ID" value="SUM73727.1"/>
    <property type="molecule type" value="Genomic_DNA"/>
</dbReference>
<sequence>MKRLTNIVFKYKLYPALMLIMSVFLSLTVVAQNISISQFLSHMLYHHQQSLVSYTINHYYGTNRLFNIQYVQSTYGK</sequence>
<evidence type="ECO:0000313" key="2">
    <source>
        <dbReference type="Proteomes" id="UP000255425"/>
    </source>
</evidence>
<dbReference type="Proteomes" id="UP000255425">
    <property type="component" value="Unassembled WGS sequence"/>
</dbReference>